<evidence type="ECO:0000256" key="2">
    <source>
        <dbReference type="SAM" id="MobiDB-lite"/>
    </source>
</evidence>
<feature type="domain" description="S1 motif" evidence="3">
    <location>
        <begin position="30"/>
        <end position="97"/>
    </location>
</feature>
<dbReference type="GO" id="GO:0003729">
    <property type="term" value="F:mRNA binding"/>
    <property type="evidence" value="ECO:0007669"/>
    <property type="project" value="UniProtKB-ARBA"/>
</dbReference>
<dbReference type="PRINTS" id="PR00681">
    <property type="entry name" value="RIBOSOMALS1"/>
</dbReference>
<dbReference type="Gene3D" id="2.40.50.140">
    <property type="entry name" value="Nucleic acid-binding proteins"/>
    <property type="match status" value="4"/>
</dbReference>
<dbReference type="GO" id="GO:0005737">
    <property type="term" value="C:cytoplasm"/>
    <property type="evidence" value="ECO:0007669"/>
    <property type="project" value="UniProtKB-ARBA"/>
</dbReference>
<organism evidence="4 5">
    <name type="scientific">Candidatus Kerfeldbacteria bacterium RIFCSPLOWO2_01_FULL_48_11</name>
    <dbReference type="NCBI Taxonomy" id="1798543"/>
    <lineage>
        <taxon>Bacteria</taxon>
        <taxon>Candidatus Kerfeldiibacteriota</taxon>
    </lineage>
</organism>
<comment type="function">
    <text evidence="1">Binds mRNA; thus facilitating recognition of the initiation point. It is needed to translate mRNA with a short Shine-Dalgarno (SD) purine-rich sequence.</text>
</comment>
<feature type="region of interest" description="Disordered" evidence="2">
    <location>
        <begin position="366"/>
        <end position="390"/>
    </location>
</feature>
<dbReference type="PANTHER" id="PTHR47559">
    <property type="entry name" value="OS03G0844900 PROTEIN"/>
    <property type="match status" value="1"/>
</dbReference>
<dbReference type="InterPro" id="IPR003029">
    <property type="entry name" value="S1_domain"/>
</dbReference>
<name>A0A1G2B7W9_9BACT</name>
<evidence type="ECO:0000256" key="1">
    <source>
        <dbReference type="ARBA" id="ARBA00025604"/>
    </source>
</evidence>
<sequence>MHTQVLGKQKDTIMDTLLATPDQPQLPKVGDTVEGKVISVSKNEVFIDIQGVLMGIVRGKEIFDESEGTGELQVGNVAQATVLDLENEKGMLELSFRQAGHQKAWGGLEHLMHDGTIIDVPVTDANKGGLMVRVGRIEGFLPVSQLTVEHYPRVEGGDKNRILELLMKFTGNTMRVKVIDINENDSKLIVSEKAAWEEEQQGVLSQYKVGDAVEGKITGVVDFGAFVEFGPHLEGLVHISELAWQRIDNPRDIVKVGDEVKAKIIAIEGSKISLSMKSLKEDPWKDAVKRYTVGQVVSGKILKVNPYGLFVELDDDIHGLAHISELANKHILSPSDIAKIGDTKKFKIISIEPEYHRLGLSLKALEKPETAPDQNQPVPPVVDEPTAIKE</sequence>
<evidence type="ECO:0000313" key="5">
    <source>
        <dbReference type="Proteomes" id="UP000179164"/>
    </source>
</evidence>
<protein>
    <recommendedName>
        <fullName evidence="3">S1 motif domain-containing protein</fullName>
    </recommendedName>
</protein>
<feature type="domain" description="S1 motif" evidence="3">
    <location>
        <begin position="210"/>
        <end position="277"/>
    </location>
</feature>
<dbReference type="InterPro" id="IPR035104">
    <property type="entry name" value="Ribosomal_protein_S1-like"/>
</dbReference>
<dbReference type="InterPro" id="IPR012340">
    <property type="entry name" value="NA-bd_OB-fold"/>
</dbReference>
<evidence type="ECO:0000313" key="4">
    <source>
        <dbReference type="EMBL" id="OGY84709.1"/>
    </source>
</evidence>
<dbReference type="PANTHER" id="PTHR47559:SF1">
    <property type="entry name" value="OS03G0844900 PROTEIN"/>
    <property type="match status" value="1"/>
</dbReference>
<dbReference type="FunFam" id="2.40.50.140:FF:000103">
    <property type="entry name" value="protein RRP5 homolog"/>
    <property type="match status" value="1"/>
</dbReference>
<dbReference type="PROSITE" id="PS50126">
    <property type="entry name" value="S1"/>
    <property type="match status" value="4"/>
</dbReference>
<dbReference type="InterPro" id="IPR052757">
    <property type="entry name" value="Ribosomal_protein_S1"/>
</dbReference>
<dbReference type="SMART" id="SM00316">
    <property type="entry name" value="S1"/>
    <property type="match status" value="4"/>
</dbReference>
<feature type="domain" description="S1 motif" evidence="3">
    <location>
        <begin position="115"/>
        <end position="193"/>
    </location>
</feature>
<proteinExistence type="predicted"/>
<dbReference type="FunFam" id="2.40.50.140:FF:000051">
    <property type="entry name" value="RNA-binding transcriptional accessory protein"/>
    <property type="match status" value="1"/>
</dbReference>
<dbReference type="SUPFAM" id="SSF50249">
    <property type="entry name" value="Nucleic acid-binding proteins"/>
    <property type="match status" value="4"/>
</dbReference>
<dbReference type="Pfam" id="PF00575">
    <property type="entry name" value="S1"/>
    <property type="match status" value="4"/>
</dbReference>
<reference evidence="4 5" key="1">
    <citation type="journal article" date="2016" name="Nat. Commun.">
        <title>Thousands of microbial genomes shed light on interconnected biogeochemical processes in an aquifer system.</title>
        <authorList>
            <person name="Anantharaman K."/>
            <person name="Brown C.T."/>
            <person name="Hug L.A."/>
            <person name="Sharon I."/>
            <person name="Castelle C.J."/>
            <person name="Probst A.J."/>
            <person name="Thomas B.C."/>
            <person name="Singh A."/>
            <person name="Wilkins M.J."/>
            <person name="Karaoz U."/>
            <person name="Brodie E.L."/>
            <person name="Williams K.H."/>
            <person name="Hubbard S.S."/>
            <person name="Banfield J.F."/>
        </authorList>
    </citation>
    <scope>NUCLEOTIDE SEQUENCE [LARGE SCALE GENOMIC DNA]</scope>
</reference>
<dbReference type="CDD" id="cd04465">
    <property type="entry name" value="S1_RPS1_repeat_ec2_hs2"/>
    <property type="match status" value="1"/>
</dbReference>
<dbReference type="Proteomes" id="UP000179164">
    <property type="component" value="Unassembled WGS sequence"/>
</dbReference>
<dbReference type="EMBL" id="MHKE01000005">
    <property type="protein sequence ID" value="OGY84709.1"/>
    <property type="molecule type" value="Genomic_DNA"/>
</dbReference>
<gene>
    <name evidence="4" type="ORF">A2898_01250</name>
</gene>
<evidence type="ECO:0000259" key="3">
    <source>
        <dbReference type="PROSITE" id="PS50126"/>
    </source>
</evidence>
<comment type="caution">
    <text evidence="4">The sequence shown here is derived from an EMBL/GenBank/DDBJ whole genome shotgun (WGS) entry which is preliminary data.</text>
</comment>
<accession>A0A1G2B7W9</accession>
<feature type="domain" description="S1 motif" evidence="3">
    <location>
        <begin position="294"/>
        <end position="363"/>
    </location>
</feature>
<dbReference type="STRING" id="1798543.A2898_01250"/>
<dbReference type="AlphaFoldDB" id="A0A1G2B7W9"/>